<dbReference type="Proteomes" id="UP000250140">
    <property type="component" value="Unassembled WGS sequence"/>
</dbReference>
<protein>
    <recommendedName>
        <fullName evidence="3">SH3 domain-containing protein</fullName>
    </recommendedName>
</protein>
<dbReference type="SMART" id="SM00326">
    <property type="entry name" value="SH3"/>
    <property type="match status" value="1"/>
</dbReference>
<gene>
    <name evidence="4" type="ORF">AOQ84DRAFT_390608</name>
</gene>
<dbReference type="Pfam" id="PF07653">
    <property type="entry name" value="SH3_2"/>
    <property type="match status" value="1"/>
</dbReference>
<dbReference type="InterPro" id="IPR001452">
    <property type="entry name" value="SH3_domain"/>
</dbReference>
<reference evidence="4 5" key="1">
    <citation type="journal article" date="2016" name="Nat. Commun.">
        <title>Ectomycorrhizal ecology is imprinted in the genome of the dominant symbiotic fungus Cenococcum geophilum.</title>
        <authorList>
            <consortium name="DOE Joint Genome Institute"/>
            <person name="Peter M."/>
            <person name="Kohler A."/>
            <person name="Ohm R.A."/>
            <person name="Kuo A."/>
            <person name="Krutzmann J."/>
            <person name="Morin E."/>
            <person name="Arend M."/>
            <person name="Barry K.W."/>
            <person name="Binder M."/>
            <person name="Choi C."/>
            <person name="Clum A."/>
            <person name="Copeland A."/>
            <person name="Grisel N."/>
            <person name="Haridas S."/>
            <person name="Kipfer T."/>
            <person name="LaButti K."/>
            <person name="Lindquist E."/>
            <person name="Lipzen A."/>
            <person name="Maire R."/>
            <person name="Meier B."/>
            <person name="Mihaltcheva S."/>
            <person name="Molinier V."/>
            <person name="Murat C."/>
            <person name="Poggeler S."/>
            <person name="Quandt C.A."/>
            <person name="Sperisen C."/>
            <person name="Tritt A."/>
            <person name="Tisserant E."/>
            <person name="Crous P.W."/>
            <person name="Henrissat B."/>
            <person name="Nehls U."/>
            <person name="Egli S."/>
            <person name="Spatafora J.W."/>
            <person name="Grigoriev I.V."/>
            <person name="Martin F.M."/>
        </authorList>
    </citation>
    <scope>NUCLEOTIDE SEQUENCE [LARGE SCALE GENOMIC DNA]</scope>
    <source>
        <strain evidence="4 5">CBS 207.34</strain>
    </source>
</reference>
<sequence length="451" mass="50480">MQPMDKDEYCFAYGYNGSYLYCTPNGYASNSLPSEISTLIHRDLIQRIKCVSFGGSKKSYFILYERDGCYYAAWGADVPKGLRDWLREQRKYSELQPFLGCDGSLRVVLGAAGSYMAWNNRAITGQGISPGLQQLIKSWWGDGGWVRGPPQLITLGADGSYFAVSGAEGHGPATYAWNWGSQSQMLQDAWQFLWRDPLFQLDKLAHVSFDPHNTGRYVMVEKCQDGSSGPSVRFVQSVDSGEHELFGLLNRGTGPSSNGMPYSRPIRALNKPCKAKHGGTATKDKRELPLRKGEYLTILFEMSQFWYIARNKEGRQGWVHSTWVTIVEEEPPGPEKLYLAWKAKCDAAFAKGNISAFPELPKAISFCQAVSCTSLKAGPGGLGVCQHDVALLLRGSGKYSYKFLKMERNSWHPDKFGQRCALANREELKKKSEQLFVIYGLLMEIEAKNDI</sequence>
<dbReference type="SUPFAM" id="SSF50044">
    <property type="entry name" value="SH3-domain"/>
    <property type="match status" value="1"/>
</dbReference>
<dbReference type="AlphaFoldDB" id="A0A8E2JQF7"/>
<dbReference type="PROSITE" id="PS50002">
    <property type="entry name" value="SH3"/>
    <property type="match status" value="1"/>
</dbReference>
<dbReference type="Gene3D" id="2.30.30.40">
    <property type="entry name" value="SH3 Domains"/>
    <property type="match status" value="1"/>
</dbReference>
<proteinExistence type="predicted"/>
<dbReference type="OrthoDB" id="3797359at2759"/>
<dbReference type="InterPro" id="IPR036028">
    <property type="entry name" value="SH3-like_dom_sf"/>
</dbReference>
<organism evidence="4 5">
    <name type="scientific">Glonium stellatum</name>
    <dbReference type="NCBI Taxonomy" id="574774"/>
    <lineage>
        <taxon>Eukaryota</taxon>
        <taxon>Fungi</taxon>
        <taxon>Dikarya</taxon>
        <taxon>Ascomycota</taxon>
        <taxon>Pezizomycotina</taxon>
        <taxon>Dothideomycetes</taxon>
        <taxon>Pleosporomycetidae</taxon>
        <taxon>Gloniales</taxon>
        <taxon>Gloniaceae</taxon>
        <taxon>Glonium</taxon>
    </lineage>
</organism>
<evidence type="ECO:0000256" key="2">
    <source>
        <dbReference type="PROSITE-ProRule" id="PRU00192"/>
    </source>
</evidence>
<name>A0A8E2JQF7_9PEZI</name>
<dbReference type="EMBL" id="KV750199">
    <property type="protein sequence ID" value="OCL05840.1"/>
    <property type="molecule type" value="Genomic_DNA"/>
</dbReference>
<evidence type="ECO:0000259" key="3">
    <source>
        <dbReference type="PROSITE" id="PS50002"/>
    </source>
</evidence>
<evidence type="ECO:0000313" key="4">
    <source>
        <dbReference type="EMBL" id="OCL05840.1"/>
    </source>
</evidence>
<evidence type="ECO:0000256" key="1">
    <source>
        <dbReference type="ARBA" id="ARBA00022443"/>
    </source>
</evidence>
<feature type="domain" description="SH3" evidence="3">
    <location>
        <begin position="268"/>
        <end position="329"/>
    </location>
</feature>
<keyword evidence="1 2" id="KW-0728">SH3 domain</keyword>
<evidence type="ECO:0000313" key="5">
    <source>
        <dbReference type="Proteomes" id="UP000250140"/>
    </source>
</evidence>
<accession>A0A8E2JQF7</accession>
<keyword evidence="5" id="KW-1185">Reference proteome</keyword>